<feature type="compositionally biased region" description="Polar residues" evidence="5">
    <location>
        <begin position="824"/>
        <end position="871"/>
    </location>
</feature>
<dbReference type="Proteomes" id="UP000794436">
    <property type="component" value="Unassembled WGS sequence"/>
</dbReference>
<dbReference type="InterPro" id="IPR011011">
    <property type="entry name" value="Znf_FYVE_PHD"/>
</dbReference>
<proteinExistence type="predicted"/>
<feature type="compositionally biased region" description="Polar residues" evidence="5">
    <location>
        <begin position="702"/>
        <end position="711"/>
    </location>
</feature>
<evidence type="ECO:0000256" key="3">
    <source>
        <dbReference type="ARBA" id="ARBA00022833"/>
    </source>
</evidence>
<feature type="compositionally biased region" description="Low complexity" evidence="5">
    <location>
        <begin position="403"/>
        <end position="416"/>
    </location>
</feature>
<feature type="compositionally biased region" description="Low complexity" evidence="5">
    <location>
        <begin position="457"/>
        <end position="504"/>
    </location>
</feature>
<dbReference type="InterPro" id="IPR023393">
    <property type="entry name" value="START-like_dom_sf"/>
</dbReference>
<evidence type="ECO:0000256" key="1">
    <source>
        <dbReference type="ARBA" id="ARBA00022723"/>
    </source>
</evidence>
<dbReference type="Gene3D" id="3.30.40.10">
    <property type="entry name" value="Zinc/RING finger domain, C3HC4 (zinc finger)"/>
    <property type="match status" value="1"/>
</dbReference>
<feature type="region of interest" description="Disordered" evidence="5">
    <location>
        <begin position="367"/>
        <end position="418"/>
    </location>
</feature>
<evidence type="ECO:0000313" key="7">
    <source>
        <dbReference type="EMBL" id="TMW60154.1"/>
    </source>
</evidence>
<keyword evidence="2 4" id="KW-0863">Zinc-finger</keyword>
<dbReference type="InterPro" id="IPR052727">
    <property type="entry name" value="Rab4/Rab5_effector"/>
</dbReference>
<feature type="compositionally biased region" description="Low complexity" evidence="5">
    <location>
        <begin position="367"/>
        <end position="384"/>
    </location>
</feature>
<feature type="region of interest" description="Disordered" evidence="5">
    <location>
        <begin position="433"/>
        <end position="504"/>
    </location>
</feature>
<dbReference type="CDD" id="cd00065">
    <property type="entry name" value="FYVE_like_SF"/>
    <property type="match status" value="1"/>
</dbReference>
<feature type="compositionally biased region" description="Pro residues" evidence="5">
    <location>
        <begin position="549"/>
        <end position="570"/>
    </location>
</feature>
<evidence type="ECO:0000256" key="5">
    <source>
        <dbReference type="SAM" id="MobiDB-lite"/>
    </source>
</evidence>
<reference evidence="7" key="1">
    <citation type="submission" date="2019-03" db="EMBL/GenBank/DDBJ databases">
        <title>Long read genome sequence of the mycoparasitic Pythium oligandrum ATCC 38472 isolated from sugarbeet rhizosphere.</title>
        <authorList>
            <person name="Gaulin E."/>
        </authorList>
    </citation>
    <scope>NUCLEOTIDE SEQUENCE</scope>
    <source>
        <strain evidence="7">ATCC 38472_TT</strain>
    </source>
</reference>
<feature type="region of interest" description="Disordered" evidence="5">
    <location>
        <begin position="526"/>
        <end position="588"/>
    </location>
</feature>
<accession>A0A8K1CBT7</accession>
<evidence type="ECO:0000256" key="4">
    <source>
        <dbReference type="PROSITE-ProRule" id="PRU00091"/>
    </source>
</evidence>
<dbReference type="Gene3D" id="3.30.530.20">
    <property type="match status" value="1"/>
</dbReference>
<keyword evidence="8" id="KW-1185">Reference proteome</keyword>
<dbReference type="GO" id="GO:0008270">
    <property type="term" value="F:zinc ion binding"/>
    <property type="evidence" value="ECO:0007669"/>
    <property type="project" value="UniProtKB-KW"/>
</dbReference>
<feature type="compositionally biased region" description="Polar residues" evidence="5">
    <location>
        <begin position="888"/>
        <end position="921"/>
    </location>
</feature>
<evidence type="ECO:0000256" key="2">
    <source>
        <dbReference type="ARBA" id="ARBA00022771"/>
    </source>
</evidence>
<feature type="region of interest" description="Disordered" evidence="5">
    <location>
        <begin position="272"/>
        <end position="294"/>
    </location>
</feature>
<feature type="compositionally biased region" description="Low complexity" evidence="5">
    <location>
        <begin position="273"/>
        <end position="294"/>
    </location>
</feature>
<evidence type="ECO:0000259" key="6">
    <source>
        <dbReference type="PROSITE" id="PS50178"/>
    </source>
</evidence>
<feature type="region of interest" description="Disordered" evidence="5">
    <location>
        <begin position="683"/>
        <end position="922"/>
    </location>
</feature>
<dbReference type="PANTHER" id="PTHR13510">
    <property type="entry name" value="FYVE-FINGER-CONTAINING RAB5 EFFECTOR PROTEIN RABENOSYN-5-RELATED"/>
    <property type="match status" value="1"/>
</dbReference>
<name>A0A8K1CBT7_PYTOL</name>
<feature type="compositionally biased region" description="Low complexity" evidence="5">
    <location>
        <begin position="765"/>
        <end position="800"/>
    </location>
</feature>
<comment type="caution">
    <text evidence="7">The sequence shown here is derived from an EMBL/GenBank/DDBJ whole genome shotgun (WGS) entry which is preliminary data.</text>
</comment>
<dbReference type="SUPFAM" id="SSF57903">
    <property type="entry name" value="FYVE/PHD zinc finger"/>
    <property type="match status" value="1"/>
</dbReference>
<organism evidence="7 8">
    <name type="scientific">Pythium oligandrum</name>
    <name type="common">Mycoparasitic fungus</name>
    <dbReference type="NCBI Taxonomy" id="41045"/>
    <lineage>
        <taxon>Eukaryota</taxon>
        <taxon>Sar</taxon>
        <taxon>Stramenopiles</taxon>
        <taxon>Oomycota</taxon>
        <taxon>Peronosporomycetes</taxon>
        <taxon>Pythiales</taxon>
        <taxon>Pythiaceae</taxon>
        <taxon>Pythium</taxon>
    </lineage>
</organism>
<keyword evidence="3" id="KW-0862">Zinc</keyword>
<dbReference type="InterPro" id="IPR013083">
    <property type="entry name" value="Znf_RING/FYVE/PHD"/>
</dbReference>
<protein>
    <recommendedName>
        <fullName evidence="6">FYVE-type domain-containing protein</fullName>
    </recommendedName>
</protein>
<dbReference type="AlphaFoldDB" id="A0A8K1CBT7"/>
<feature type="compositionally biased region" description="Low complexity" evidence="5">
    <location>
        <begin position="526"/>
        <end position="548"/>
    </location>
</feature>
<dbReference type="OrthoDB" id="166134at2759"/>
<dbReference type="EMBL" id="SPLM01000108">
    <property type="protein sequence ID" value="TMW60154.1"/>
    <property type="molecule type" value="Genomic_DNA"/>
</dbReference>
<feature type="compositionally biased region" description="Low complexity" evidence="5">
    <location>
        <begin position="872"/>
        <end position="887"/>
    </location>
</feature>
<evidence type="ECO:0000313" key="8">
    <source>
        <dbReference type="Proteomes" id="UP000794436"/>
    </source>
</evidence>
<dbReference type="PANTHER" id="PTHR13510:SF44">
    <property type="entry name" value="RABENOSYN-5"/>
    <property type="match status" value="1"/>
</dbReference>
<keyword evidence="1" id="KW-0479">Metal-binding</keyword>
<dbReference type="PROSITE" id="PS50178">
    <property type="entry name" value="ZF_FYVE"/>
    <property type="match status" value="1"/>
</dbReference>
<feature type="domain" description="FYVE-type" evidence="6">
    <location>
        <begin position="295"/>
        <end position="360"/>
    </location>
</feature>
<sequence length="1013" mass="114478">MGLERFPVDEGALPRVTISTKRLDEWKEVARDEIMRALTNRHSWYNAFTEKVRDGYEMMADRPNMKAFLRGVPNSADKNVLIRSTLENTTLDDIVYGTYCETTFDVRCQFAHMYEENFLDGGLLHTHETRTPEDPLHFVGIKWIAFRSPAPAIVTSRDFVFFTYDGSAVDAKGQRVLFRFLRTMPMDDVPVDSSKLPPLVRGKISNIHFYRESGNNVEAFTKAMYSNAGNMPSWVVTKTISFIYPGVENIATVGDARALMINGHTHLNGARLSGQKNSFGSSSSSVKSSRPTPSIAASNTCGVCYQKFSLTRSKRPCQGCNQTVCKRCTIQLCLFDEQKQISPTSVARVRFCMNCVRSARNEANMSKLNLPSTTSLTSLNSSKSSESRFGHSQFSESMRRVPSQSSFVSQSRSQGQNPEFDSFIREIHDEEYANPSAAPSPLPVQRAPSPMRPPSQPQYHQPQYVQSPANYQQQQPQYLQSPANYQQQQPQYLQSPANYQQQQPQYLQSPANYQQPHQPQYLQSPANYQQQQPQYAQSPAHYQQQPPQFQQPPAPYLQPPPQRPVGPPMPQAQYQRPVGLPPQQAPQFEEDIDGRDTFSEFHDFGRETYSEFHDDRETFSEFHDRDTMDQFHDRDTMDQFHDRDTMDQFHDHGDEEYDITDVENFRDSHYDRNSELVVHAYGSQAGAKPTTQFSEKYRQSEEFSISGSYEEQSGPLGAAVDNVIEEGDEEEEEDEHKGRGSFIPLTLNEAPSTVLSMSKRVSDVPQQSQAYQPQYQPQEPQYQPQQPQYQPHYQPQQQYASPPPPPPMQPGRKFSMPMALDDLNGSQPMSMNRSSNSPYQGQQKQMHSSYGSSPFQGQQNQMQSSYGSSPFQGQQSQVSPYQGQQKQLSSSYDGSQYQGPPQQDMTDSVRTATRHQSTPNLLASYRSHKRTNRLAGPGTAPLQGFLKRAASDDTGTNTGNTYINEDLSASMRTGLNLNDSSRANPLANSYSGRAMDKPVATYNAPASMRGGRY</sequence>
<gene>
    <name evidence="7" type="ORF">Poli38472_000196</name>
</gene>
<feature type="compositionally biased region" description="Acidic residues" evidence="5">
    <location>
        <begin position="723"/>
        <end position="734"/>
    </location>
</feature>
<dbReference type="InterPro" id="IPR017455">
    <property type="entry name" value="Znf_FYVE-rel"/>
</dbReference>